<evidence type="ECO:0000256" key="1">
    <source>
        <dbReference type="SAM" id="MobiDB-lite"/>
    </source>
</evidence>
<reference evidence="3" key="1">
    <citation type="journal article" date="2017" name="Plant J.">
        <title>The pomegranate (Punica granatum L.) genome and the genomics of punicalagin biosynthesis.</title>
        <authorList>
            <person name="Qin G."/>
            <person name="Xu C."/>
            <person name="Ming R."/>
            <person name="Tang H."/>
            <person name="Guyot R."/>
            <person name="Kramer E.M."/>
            <person name="Hu Y."/>
            <person name="Yi X."/>
            <person name="Qi Y."/>
            <person name="Xu X."/>
            <person name="Gao Z."/>
            <person name="Pan H."/>
            <person name="Jian J."/>
            <person name="Tian Y."/>
            <person name="Yue Z."/>
            <person name="Xu Y."/>
        </authorList>
    </citation>
    <scope>NUCLEOTIDE SEQUENCE [LARGE SCALE GENOMIC DNA]</scope>
    <source>
        <strain evidence="3">cv. Dabenzi</strain>
    </source>
</reference>
<sequence length="62" mass="6777">MTNSTMMNVLLHTNGCFAESEAYASTKPIRGKDTGSKMPQPQKTQPLSQTFSDQTHTNSEGD</sequence>
<dbReference type="EMBL" id="MTKT01000785">
    <property type="protein sequence ID" value="OWM88793.1"/>
    <property type="molecule type" value="Genomic_DNA"/>
</dbReference>
<feature type="compositionally biased region" description="Polar residues" evidence="1">
    <location>
        <begin position="37"/>
        <end position="62"/>
    </location>
</feature>
<dbReference type="Proteomes" id="UP000197138">
    <property type="component" value="Unassembled WGS sequence"/>
</dbReference>
<organism evidence="2 3">
    <name type="scientific">Punica granatum</name>
    <name type="common">Pomegranate</name>
    <dbReference type="NCBI Taxonomy" id="22663"/>
    <lineage>
        <taxon>Eukaryota</taxon>
        <taxon>Viridiplantae</taxon>
        <taxon>Streptophyta</taxon>
        <taxon>Embryophyta</taxon>
        <taxon>Tracheophyta</taxon>
        <taxon>Spermatophyta</taxon>
        <taxon>Magnoliopsida</taxon>
        <taxon>eudicotyledons</taxon>
        <taxon>Gunneridae</taxon>
        <taxon>Pentapetalae</taxon>
        <taxon>rosids</taxon>
        <taxon>malvids</taxon>
        <taxon>Myrtales</taxon>
        <taxon>Lythraceae</taxon>
        <taxon>Punica</taxon>
    </lineage>
</organism>
<name>A0A218XV08_PUNGR</name>
<evidence type="ECO:0000313" key="2">
    <source>
        <dbReference type="EMBL" id="OWM88793.1"/>
    </source>
</evidence>
<evidence type="ECO:0000313" key="3">
    <source>
        <dbReference type="Proteomes" id="UP000197138"/>
    </source>
</evidence>
<proteinExistence type="predicted"/>
<accession>A0A218XV08</accession>
<gene>
    <name evidence="2" type="ORF">CDL15_Pgr020747</name>
</gene>
<feature type="region of interest" description="Disordered" evidence="1">
    <location>
        <begin position="27"/>
        <end position="62"/>
    </location>
</feature>
<dbReference type="AlphaFoldDB" id="A0A218XV08"/>
<comment type="caution">
    <text evidence="2">The sequence shown here is derived from an EMBL/GenBank/DDBJ whole genome shotgun (WGS) entry which is preliminary data.</text>
</comment>
<protein>
    <submittedName>
        <fullName evidence="2">Uncharacterized protein</fullName>
    </submittedName>
</protein>